<dbReference type="InterPro" id="IPR051200">
    <property type="entry name" value="Host-pathogen_enzymatic-act"/>
</dbReference>
<name>T0ZYX9_9ZZZZ</name>
<dbReference type="InterPro" id="IPR011044">
    <property type="entry name" value="Quino_amine_DH_bsu"/>
</dbReference>
<gene>
    <name evidence="1" type="ORF">B1B_17343</name>
</gene>
<feature type="non-terminal residue" evidence="1">
    <location>
        <position position="400"/>
    </location>
</feature>
<dbReference type="PANTHER" id="PTHR47197:SF3">
    <property type="entry name" value="DIHYDRO-HEME D1 DEHYDROGENASE"/>
    <property type="match status" value="1"/>
</dbReference>
<dbReference type="AlphaFoldDB" id="T0ZYX9"/>
<protein>
    <submittedName>
        <fullName evidence="1">40-residue YVTN family beta-propeller repeat protein</fullName>
    </submittedName>
</protein>
<dbReference type="SUPFAM" id="SSF50969">
    <property type="entry name" value="YVTN repeat-like/Quinoprotein amine dehydrogenase"/>
    <property type="match status" value="1"/>
</dbReference>
<sequence length="400" mass="40314">MRGPWGATAIAVGLVLLVGPLVGGVVPSTRTAAGPPSIAGLAADLALAATPIASPPAPPPGASAVASAHPSLTPSEVARTLFVNYNASVPGGFASTVADWYLGPGAYVPSDGRLWLPNLIDPVRDPVPPSAPAVLYDPITNSFTGTVPALTNCSDFVYDPQNGYLYATQPFTDTVGVFNPANGSWAAPPIPVGNDPLRMVFDPSTQEMLVANALSDNLTVVNTTTESVQGSGVVLAASPDGMVLDPANSTLFVAYLNSTDLTVLNATDFSPIATPVLPGSAGGIAFSPTADRVGVTIRSKGYVSLLSASNYGTYGVVSVGAAPGAIAATTDGESFLVGNDTSNLLTIVNATSGTVSPSTIQTGTAPTSFDQIGLGVYAWATVTHVLTAVWSGNASESIPS</sequence>
<proteinExistence type="predicted"/>
<organism evidence="1">
    <name type="scientific">mine drainage metagenome</name>
    <dbReference type="NCBI Taxonomy" id="410659"/>
    <lineage>
        <taxon>unclassified sequences</taxon>
        <taxon>metagenomes</taxon>
        <taxon>ecological metagenomes</taxon>
    </lineage>
</organism>
<comment type="caution">
    <text evidence="1">The sequence shown here is derived from an EMBL/GenBank/DDBJ whole genome shotgun (WGS) entry which is preliminary data.</text>
</comment>
<dbReference type="Gene3D" id="2.130.10.10">
    <property type="entry name" value="YVTN repeat-like/Quinoprotein amine dehydrogenase"/>
    <property type="match status" value="1"/>
</dbReference>
<dbReference type="EMBL" id="AUZY01011571">
    <property type="protein sequence ID" value="EQD33939.1"/>
    <property type="molecule type" value="Genomic_DNA"/>
</dbReference>
<reference evidence="1" key="2">
    <citation type="journal article" date="2014" name="ISME J.">
        <title>Microbial stratification in low pH oxic and suboxic macroscopic growths along an acid mine drainage.</title>
        <authorList>
            <person name="Mendez-Garcia C."/>
            <person name="Mesa V."/>
            <person name="Sprenger R.R."/>
            <person name="Richter M."/>
            <person name="Diez M.S."/>
            <person name="Solano J."/>
            <person name="Bargiela R."/>
            <person name="Golyshina O.V."/>
            <person name="Manteca A."/>
            <person name="Ramos J.L."/>
            <person name="Gallego J.R."/>
            <person name="Llorente I."/>
            <person name="Martins Dos Santos V.A."/>
            <person name="Jensen O.N."/>
            <person name="Pelaez A.I."/>
            <person name="Sanchez J."/>
            <person name="Ferrer M."/>
        </authorList>
    </citation>
    <scope>NUCLEOTIDE SEQUENCE</scope>
</reference>
<dbReference type="InterPro" id="IPR015943">
    <property type="entry name" value="WD40/YVTN_repeat-like_dom_sf"/>
</dbReference>
<accession>T0ZYX9</accession>
<dbReference type="PANTHER" id="PTHR47197">
    <property type="entry name" value="PROTEIN NIRF"/>
    <property type="match status" value="1"/>
</dbReference>
<reference evidence="1" key="1">
    <citation type="submission" date="2013-08" db="EMBL/GenBank/DDBJ databases">
        <authorList>
            <person name="Mendez C."/>
            <person name="Richter M."/>
            <person name="Ferrer M."/>
            <person name="Sanchez J."/>
        </authorList>
    </citation>
    <scope>NUCLEOTIDE SEQUENCE</scope>
</reference>
<evidence type="ECO:0000313" key="1">
    <source>
        <dbReference type="EMBL" id="EQD33939.1"/>
    </source>
</evidence>